<proteinExistence type="predicted"/>
<dbReference type="Pfam" id="PF13473">
    <property type="entry name" value="Cupredoxin_1"/>
    <property type="match status" value="1"/>
</dbReference>
<dbReference type="InterPro" id="IPR028096">
    <property type="entry name" value="EfeO_Cupredoxin"/>
</dbReference>
<dbReference type="InterPro" id="IPR008972">
    <property type="entry name" value="Cupredoxin"/>
</dbReference>
<organism evidence="3">
    <name type="scientific">marine sediment metagenome</name>
    <dbReference type="NCBI Taxonomy" id="412755"/>
    <lineage>
        <taxon>unclassified sequences</taxon>
        <taxon>metagenomes</taxon>
        <taxon>ecological metagenomes</taxon>
    </lineage>
</organism>
<feature type="transmembrane region" description="Helical" evidence="1">
    <location>
        <begin position="12"/>
        <end position="33"/>
    </location>
</feature>
<gene>
    <name evidence="3" type="ORF">LCGC14_3124980</name>
</gene>
<keyword evidence="1" id="KW-0472">Membrane</keyword>
<keyword evidence="1" id="KW-0812">Transmembrane</keyword>
<protein>
    <recommendedName>
        <fullName evidence="2">EfeO-type cupredoxin-like domain-containing protein</fullName>
    </recommendedName>
</protein>
<comment type="caution">
    <text evidence="3">The sequence shown here is derived from an EMBL/GenBank/DDBJ whole genome shotgun (WGS) entry which is preliminary data.</text>
</comment>
<dbReference type="EMBL" id="LAZR01068020">
    <property type="protein sequence ID" value="KKK50443.1"/>
    <property type="molecule type" value="Genomic_DNA"/>
</dbReference>
<name>A0A0F8W1F3_9ZZZZ</name>
<keyword evidence="1" id="KW-1133">Transmembrane helix</keyword>
<dbReference type="SUPFAM" id="SSF49503">
    <property type="entry name" value="Cupredoxins"/>
    <property type="match status" value="1"/>
</dbReference>
<evidence type="ECO:0000256" key="1">
    <source>
        <dbReference type="SAM" id="Phobius"/>
    </source>
</evidence>
<reference evidence="3" key="1">
    <citation type="journal article" date="2015" name="Nature">
        <title>Complex archaea that bridge the gap between prokaryotes and eukaryotes.</title>
        <authorList>
            <person name="Spang A."/>
            <person name="Saw J.H."/>
            <person name="Jorgensen S.L."/>
            <person name="Zaremba-Niedzwiedzka K."/>
            <person name="Martijn J."/>
            <person name="Lind A.E."/>
            <person name="van Eijk R."/>
            <person name="Schleper C."/>
            <person name="Guy L."/>
            <person name="Ettema T.J."/>
        </authorList>
    </citation>
    <scope>NUCLEOTIDE SEQUENCE</scope>
</reference>
<sequence length="181" mass="20115">MYTMKYVKKHKQAIILVALAVFIVAEIIIFGVLDFGERDGIFSRIPADVTQEGDEEDVEVLPPTYTSDVPKDAQLDEPETEVPAAPGTDETLGIFNIKVSKDGYEPSTLTVKKGNLIQINLTAVDGDFDFNMPYKSLYQFVKKGETKQISFGVKTSGTYNFMCRDYCPGNKVIEGKLIVMP</sequence>
<feature type="domain" description="EfeO-type cupredoxin-like" evidence="2">
    <location>
        <begin position="94"/>
        <end position="179"/>
    </location>
</feature>
<dbReference type="Gene3D" id="2.60.40.420">
    <property type="entry name" value="Cupredoxins - blue copper proteins"/>
    <property type="match status" value="1"/>
</dbReference>
<dbReference type="AlphaFoldDB" id="A0A0F8W1F3"/>
<accession>A0A0F8W1F3</accession>
<evidence type="ECO:0000313" key="3">
    <source>
        <dbReference type="EMBL" id="KKK50443.1"/>
    </source>
</evidence>
<evidence type="ECO:0000259" key="2">
    <source>
        <dbReference type="Pfam" id="PF13473"/>
    </source>
</evidence>